<dbReference type="PANTHER" id="PTHR11985:SF15">
    <property type="entry name" value="GLYCEROL-3-PHOSPHATE DEHYDROGENASE, MITOCHONDRIAL"/>
    <property type="match status" value="1"/>
</dbReference>
<sequence length="732" mass="81798">MVNGFASMTTLSRIMQNQYMASFLYKLGVAALGTTVGSSLAGRTFDRWNLTRKASFLYKLGVAALGTTVGSSLAGRTFDRWNLTRKVINPPSRLPTHGSHLISRAIQIQNLQRESEFDVLVIGGGPTGAGCALDAVTRGLKTALVEADEVSRASLHYLSITYLETFIDFNALQSDYKQCSIIEEVLRERDSLLESISHLVHPLPIMLPVYEWWQIPFYWIGTKCYDLAAGYRNVKGSYFLSKQDALELFPILKKDNLVGAVVYHDGQQDDARMCLAVVVTAARHDATVCKHIEVLRLLKKDDGKGGYVLYGVEVVDHTTGKKLIIKAKCVVNATGSIRKMDDPTVRSICAPSSCAHIALPGYYSPEQLDLLDPSTSDGRVIFFLPWQMHTNVGTIGTPHEVKDKPAPSDAGMNYILNEIQDVCVNVDAGVRHGDVLSVRSGIPPSVVSEPKKDDTQLWTHSHTIHISPSNLITVAGDKCVATSSAMAERVIDTAVEVCDLKPAWSESIRNTLKTEGGQNWSPTTYRRLVQDYGLECEVAQHLANLYGNRAFEVAKMASLTGKRWPIAGNRIHPDFPCIDAEVRYGVREYAFNAADMIARRLRFSFLNVQATQESLPKICGIMAEELKWSNKEKKKPMKKAKQYLALELGQAGKRNRAKHQTYMNLIKEEQEVYTKCLERLDKDEKHSRDFKQRFGDCDISDEQLDDILKDIDANVIGEKNFSDYLKIRRHLD</sequence>
<dbReference type="AlphaFoldDB" id="A0A1B0A1R1"/>
<evidence type="ECO:0000256" key="3">
    <source>
        <dbReference type="ARBA" id="ARBA00004745"/>
    </source>
</evidence>
<dbReference type="GO" id="GO:0006072">
    <property type="term" value="P:glycerol-3-phosphate metabolic process"/>
    <property type="evidence" value="ECO:0007669"/>
    <property type="project" value="UniProtKB-UniRule"/>
</dbReference>
<evidence type="ECO:0000256" key="13">
    <source>
        <dbReference type="ARBA" id="ARBA00023128"/>
    </source>
</evidence>
<comment type="similarity">
    <text evidence="4 14">Belongs to the FAD-dependent glycerol-3-phosphate dehydrogenase family.</text>
</comment>
<evidence type="ECO:0000256" key="7">
    <source>
        <dbReference type="ARBA" id="ARBA00022723"/>
    </source>
</evidence>
<dbReference type="GO" id="GO:0046872">
    <property type="term" value="F:metal ion binding"/>
    <property type="evidence" value="ECO:0007669"/>
    <property type="project" value="UniProtKB-KW"/>
</dbReference>
<dbReference type="InterPro" id="IPR036188">
    <property type="entry name" value="FAD/NAD-bd_sf"/>
</dbReference>
<keyword evidence="8" id="KW-0677">Repeat</keyword>
<evidence type="ECO:0000259" key="15">
    <source>
        <dbReference type="Pfam" id="PF01266"/>
    </source>
</evidence>
<keyword evidence="9" id="KW-0274">FAD</keyword>
<dbReference type="PRINTS" id="PR01001">
    <property type="entry name" value="FADG3PDH"/>
</dbReference>
<comment type="subcellular location">
    <subcellularLocation>
        <location evidence="2">Mitochondrion</location>
    </subcellularLocation>
</comment>
<evidence type="ECO:0000256" key="11">
    <source>
        <dbReference type="ARBA" id="ARBA00022946"/>
    </source>
</evidence>
<evidence type="ECO:0000256" key="1">
    <source>
        <dbReference type="ARBA" id="ARBA00001974"/>
    </source>
</evidence>
<evidence type="ECO:0000256" key="4">
    <source>
        <dbReference type="ARBA" id="ARBA00007330"/>
    </source>
</evidence>
<dbReference type="Gene3D" id="1.10.8.870">
    <property type="entry name" value="Alpha-glycerophosphate oxidase, cap domain"/>
    <property type="match status" value="1"/>
</dbReference>
<dbReference type="Gene3D" id="3.30.9.10">
    <property type="entry name" value="D-Amino Acid Oxidase, subunit A, domain 2"/>
    <property type="match status" value="1"/>
</dbReference>
<keyword evidence="6 14" id="KW-0285">Flavoprotein</keyword>
<dbReference type="InterPro" id="IPR000447">
    <property type="entry name" value="G3P_DH_FAD-dep"/>
</dbReference>
<dbReference type="Gene3D" id="3.50.50.60">
    <property type="entry name" value="FAD/NAD(P)-binding domain"/>
    <property type="match status" value="1"/>
</dbReference>
<dbReference type="PROSITE" id="PS00977">
    <property type="entry name" value="FAD_G3PDH_1"/>
    <property type="match status" value="1"/>
</dbReference>
<dbReference type="GO" id="GO:0005739">
    <property type="term" value="C:mitochondrion"/>
    <property type="evidence" value="ECO:0007669"/>
    <property type="project" value="UniProtKB-SubCell"/>
</dbReference>
<evidence type="ECO:0000259" key="16">
    <source>
        <dbReference type="Pfam" id="PF16901"/>
    </source>
</evidence>
<dbReference type="EC" id="1.1.5.3" evidence="5 14"/>
<evidence type="ECO:0000256" key="10">
    <source>
        <dbReference type="ARBA" id="ARBA00022837"/>
    </source>
</evidence>
<accession>A0A1B0A1R1</accession>
<feature type="domain" description="Alpha-glycerophosphate oxidase C-terminal" evidence="16">
    <location>
        <begin position="511"/>
        <end position="633"/>
    </location>
</feature>
<keyword evidence="18" id="KW-1185">Reference proteome</keyword>
<evidence type="ECO:0000313" key="18">
    <source>
        <dbReference type="Proteomes" id="UP000092445"/>
    </source>
</evidence>
<dbReference type="InterPro" id="IPR031656">
    <property type="entry name" value="DAO_C"/>
</dbReference>
<reference evidence="18" key="1">
    <citation type="submission" date="2014-03" db="EMBL/GenBank/DDBJ databases">
        <authorList>
            <person name="Aksoy S."/>
            <person name="Warren W."/>
            <person name="Wilson R.K."/>
        </authorList>
    </citation>
    <scope>NUCLEOTIDE SEQUENCE [LARGE SCALE GENOMIC DNA]</scope>
    <source>
        <strain evidence="18">IAEA</strain>
    </source>
</reference>
<evidence type="ECO:0000313" key="17">
    <source>
        <dbReference type="EnsemblMetazoa" id="GPAI031811-PA"/>
    </source>
</evidence>
<dbReference type="VEuPathDB" id="VectorBase:GPAI031811"/>
<evidence type="ECO:0000256" key="9">
    <source>
        <dbReference type="ARBA" id="ARBA00022827"/>
    </source>
</evidence>
<proteinExistence type="inferred from homology"/>
<comment type="cofactor">
    <cofactor evidence="1 14">
        <name>FAD</name>
        <dbReference type="ChEBI" id="CHEBI:57692"/>
    </cofactor>
</comment>
<organism evidence="17 18">
    <name type="scientific">Glossina pallidipes</name>
    <name type="common">Tsetse fly</name>
    <dbReference type="NCBI Taxonomy" id="7398"/>
    <lineage>
        <taxon>Eukaryota</taxon>
        <taxon>Metazoa</taxon>
        <taxon>Ecdysozoa</taxon>
        <taxon>Arthropoda</taxon>
        <taxon>Hexapoda</taxon>
        <taxon>Insecta</taxon>
        <taxon>Pterygota</taxon>
        <taxon>Neoptera</taxon>
        <taxon>Endopterygota</taxon>
        <taxon>Diptera</taxon>
        <taxon>Brachycera</taxon>
        <taxon>Muscomorpha</taxon>
        <taxon>Hippoboscoidea</taxon>
        <taxon>Glossinidae</taxon>
        <taxon>Glossina</taxon>
    </lineage>
</organism>
<evidence type="ECO:0000256" key="6">
    <source>
        <dbReference type="ARBA" id="ARBA00022630"/>
    </source>
</evidence>
<dbReference type="InterPro" id="IPR006076">
    <property type="entry name" value="FAD-dep_OxRdtase"/>
</dbReference>
<keyword evidence="10" id="KW-0106">Calcium</keyword>
<keyword evidence="13" id="KW-0496">Mitochondrion</keyword>
<keyword evidence="11" id="KW-0809">Transit peptide</keyword>
<evidence type="ECO:0000256" key="8">
    <source>
        <dbReference type="ARBA" id="ARBA00022737"/>
    </source>
</evidence>
<dbReference type="EnsemblMetazoa" id="GPAI031811-RA">
    <property type="protein sequence ID" value="GPAI031811-PA"/>
    <property type="gene ID" value="GPAI031811"/>
</dbReference>
<dbReference type="SUPFAM" id="SSF51905">
    <property type="entry name" value="FAD/NAD(P)-binding domain"/>
    <property type="match status" value="1"/>
</dbReference>
<reference evidence="17" key="2">
    <citation type="submission" date="2020-05" db="UniProtKB">
        <authorList>
            <consortium name="EnsemblMetazoa"/>
        </authorList>
    </citation>
    <scope>IDENTIFICATION</scope>
    <source>
        <strain evidence="17">IAEA</strain>
    </source>
</reference>
<dbReference type="Pfam" id="PF01266">
    <property type="entry name" value="DAO"/>
    <property type="match status" value="1"/>
</dbReference>
<keyword evidence="7" id="KW-0479">Metal-binding</keyword>
<dbReference type="Proteomes" id="UP000092445">
    <property type="component" value="Unassembled WGS sequence"/>
</dbReference>
<dbReference type="FunFam" id="1.10.8.870:FF:000001">
    <property type="entry name" value="Glycerol-3-phosphate dehydrogenase"/>
    <property type="match status" value="1"/>
</dbReference>
<keyword evidence="12 14" id="KW-0560">Oxidoreductase</keyword>
<dbReference type="STRING" id="7398.A0A1B0A1R1"/>
<comment type="catalytic activity">
    <reaction evidence="14">
        <text>a quinone + sn-glycerol 3-phosphate = dihydroxyacetone phosphate + a quinol</text>
        <dbReference type="Rhea" id="RHEA:18977"/>
        <dbReference type="ChEBI" id="CHEBI:24646"/>
        <dbReference type="ChEBI" id="CHEBI:57597"/>
        <dbReference type="ChEBI" id="CHEBI:57642"/>
        <dbReference type="ChEBI" id="CHEBI:132124"/>
        <dbReference type="EC" id="1.1.5.3"/>
    </reaction>
</comment>
<dbReference type="GO" id="GO:0004368">
    <property type="term" value="F:glycerol-3-phosphate dehydrogenase (quinone) activity"/>
    <property type="evidence" value="ECO:0007669"/>
    <property type="project" value="UniProtKB-EC"/>
</dbReference>
<feature type="domain" description="FAD dependent oxidoreductase" evidence="15">
    <location>
        <begin position="118"/>
        <end position="477"/>
    </location>
</feature>
<comment type="pathway">
    <text evidence="3">Polyol metabolism; glycerol degradation.</text>
</comment>
<dbReference type="InterPro" id="IPR038299">
    <property type="entry name" value="DAO_C_sf"/>
</dbReference>
<dbReference type="PANTHER" id="PTHR11985">
    <property type="entry name" value="GLYCEROL-3-PHOSPHATE DEHYDROGENASE"/>
    <property type="match status" value="1"/>
</dbReference>
<name>A0A1B0A1R1_GLOPL</name>
<protein>
    <recommendedName>
        <fullName evidence="5 14">Glycerol-3-phosphate dehydrogenase</fullName>
        <ecNumber evidence="5 14">1.1.5.3</ecNumber>
    </recommendedName>
</protein>
<dbReference type="Pfam" id="PF16901">
    <property type="entry name" value="DAO_C"/>
    <property type="match status" value="1"/>
</dbReference>
<evidence type="ECO:0000256" key="12">
    <source>
        <dbReference type="ARBA" id="ARBA00023002"/>
    </source>
</evidence>
<evidence type="ECO:0000256" key="2">
    <source>
        <dbReference type="ARBA" id="ARBA00004173"/>
    </source>
</evidence>
<evidence type="ECO:0000256" key="5">
    <source>
        <dbReference type="ARBA" id="ARBA00013029"/>
    </source>
</evidence>
<evidence type="ECO:0000256" key="14">
    <source>
        <dbReference type="RuleBase" id="RU361217"/>
    </source>
</evidence>